<gene>
    <name evidence="2" type="ORF">EI684_06765</name>
</gene>
<evidence type="ECO:0000313" key="2">
    <source>
        <dbReference type="EMBL" id="RRR74542.1"/>
    </source>
</evidence>
<protein>
    <recommendedName>
        <fullName evidence="1">N-acetyltransferase domain-containing protein</fullName>
    </recommendedName>
</protein>
<comment type="caution">
    <text evidence="2">The sequence shown here is derived from an EMBL/GenBank/DDBJ whole genome shotgun (WGS) entry which is preliminary data.</text>
</comment>
<feature type="domain" description="N-acetyltransferase" evidence="1">
    <location>
        <begin position="4"/>
        <end position="170"/>
    </location>
</feature>
<evidence type="ECO:0000313" key="3">
    <source>
        <dbReference type="Proteomes" id="UP000280307"/>
    </source>
</evidence>
<dbReference type="AlphaFoldDB" id="A0A426U3X9"/>
<dbReference type="PANTHER" id="PTHR41700">
    <property type="entry name" value="GCN5-RELATED N-ACETYLTRANSFERASE"/>
    <property type="match status" value="1"/>
</dbReference>
<evidence type="ECO:0000259" key="1">
    <source>
        <dbReference type="PROSITE" id="PS51186"/>
    </source>
</evidence>
<dbReference type="GO" id="GO:0016747">
    <property type="term" value="F:acyltransferase activity, transferring groups other than amino-acyl groups"/>
    <property type="evidence" value="ECO:0007669"/>
    <property type="project" value="InterPro"/>
</dbReference>
<dbReference type="SUPFAM" id="SSF55729">
    <property type="entry name" value="Acyl-CoA N-acyltransferases (Nat)"/>
    <property type="match status" value="1"/>
</dbReference>
<organism evidence="2 3">
    <name type="scientific">Candidatus Viridilinea halotolerans</name>
    <dbReference type="NCBI Taxonomy" id="2491704"/>
    <lineage>
        <taxon>Bacteria</taxon>
        <taxon>Bacillati</taxon>
        <taxon>Chloroflexota</taxon>
        <taxon>Chloroflexia</taxon>
        <taxon>Chloroflexales</taxon>
        <taxon>Chloroflexineae</taxon>
        <taxon>Oscillochloridaceae</taxon>
        <taxon>Candidatus Viridilinea</taxon>
    </lineage>
</organism>
<name>A0A426U3X9_9CHLR</name>
<sequence length="267" mass="29478">MKHIEIRLLSSLAEFTACMQLQQAIWGSFSTVPDHLLLTFQRNGGIVLGAFDVAQPAQPIVGFVFGFMGRTHDGQLKHASHMAAVHPAYRDSGLGAKLKWAQREQVLAQGITLMTWTFDPLLSRNAYLNIARLGATSRTYIRNIYGPEPEDPQGELPTDRFWVDWWLNDERVVARSNGSAHLPSAAELRTCGPLLNPDAHTAPAAPHGAACLIQIPSDIAALKEQDMARARAWRYQVRALAEQAFAQGYHVSAFARDGDVGLFLLTH</sequence>
<dbReference type="InterPro" id="IPR000182">
    <property type="entry name" value="GNAT_dom"/>
</dbReference>
<dbReference type="PANTHER" id="PTHR41700:SF1">
    <property type="entry name" value="N-ACETYLTRANSFERASE DOMAIN-CONTAINING PROTEIN"/>
    <property type="match status" value="1"/>
</dbReference>
<dbReference type="PROSITE" id="PS51186">
    <property type="entry name" value="GNAT"/>
    <property type="match status" value="1"/>
</dbReference>
<dbReference type="InterPro" id="IPR038764">
    <property type="entry name" value="GNAT_N_AcTrfase_prd"/>
</dbReference>
<accession>A0A426U3X9</accession>
<reference evidence="2 3" key="1">
    <citation type="submission" date="2018-12" db="EMBL/GenBank/DDBJ databases">
        <title>Genome Sequence of Candidatus Viridilinea halotolerans isolated from saline sulfide-rich spring.</title>
        <authorList>
            <person name="Grouzdev D.S."/>
            <person name="Burganskaya E.I."/>
            <person name="Krutkina M.S."/>
            <person name="Sukhacheva M.V."/>
            <person name="Gorlenko V.M."/>
        </authorList>
    </citation>
    <scope>NUCLEOTIDE SEQUENCE [LARGE SCALE GENOMIC DNA]</scope>
    <source>
        <strain evidence="2">Chok-6</strain>
    </source>
</reference>
<dbReference type="EMBL" id="RSAS01000260">
    <property type="protein sequence ID" value="RRR74542.1"/>
    <property type="molecule type" value="Genomic_DNA"/>
</dbReference>
<dbReference type="Gene3D" id="3.40.630.30">
    <property type="match status" value="1"/>
</dbReference>
<dbReference type="InterPro" id="IPR016181">
    <property type="entry name" value="Acyl_CoA_acyltransferase"/>
</dbReference>
<proteinExistence type="predicted"/>
<dbReference type="Proteomes" id="UP000280307">
    <property type="component" value="Unassembled WGS sequence"/>
</dbReference>